<dbReference type="Pfam" id="PF15502">
    <property type="entry name" value="MPLKIP"/>
    <property type="match status" value="1"/>
</dbReference>
<reference evidence="2" key="1">
    <citation type="submission" date="2016-02" db="EMBL/GenBank/DDBJ databases">
        <title>RNAseq analyses of the midgut from blood- or serum-fed Ixodes ricinus ticks.</title>
        <authorList>
            <person name="Perner J."/>
            <person name="Provaznik J."/>
            <person name="Schrenkova J."/>
            <person name="Urbanova V."/>
            <person name="Ribeiro J.M."/>
            <person name="Kopacek P."/>
        </authorList>
    </citation>
    <scope>NUCLEOTIDE SEQUENCE</scope>
    <source>
        <tissue evidence="2">Gut</tissue>
    </source>
</reference>
<feature type="region of interest" description="Disordered" evidence="1">
    <location>
        <begin position="1"/>
        <end position="148"/>
    </location>
</feature>
<name>A0A131XV76_IXORI</name>
<feature type="region of interest" description="Disordered" evidence="1">
    <location>
        <begin position="162"/>
        <end position="246"/>
    </location>
</feature>
<evidence type="ECO:0008006" key="3">
    <source>
        <dbReference type="Google" id="ProtNLM"/>
    </source>
</evidence>
<organism evidence="2">
    <name type="scientific">Ixodes ricinus</name>
    <name type="common">Common tick</name>
    <name type="synonym">Acarus ricinus</name>
    <dbReference type="NCBI Taxonomy" id="34613"/>
    <lineage>
        <taxon>Eukaryota</taxon>
        <taxon>Metazoa</taxon>
        <taxon>Ecdysozoa</taxon>
        <taxon>Arthropoda</taxon>
        <taxon>Chelicerata</taxon>
        <taxon>Arachnida</taxon>
        <taxon>Acari</taxon>
        <taxon>Parasitiformes</taxon>
        <taxon>Ixodida</taxon>
        <taxon>Ixodoidea</taxon>
        <taxon>Ixodidae</taxon>
        <taxon>Ixodinae</taxon>
        <taxon>Ixodes</taxon>
    </lineage>
</organism>
<evidence type="ECO:0000313" key="2">
    <source>
        <dbReference type="EMBL" id="JAP70115.1"/>
    </source>
</evidence>
<evidence type="ECO:0000256" key="1">
    <source>
        <dbReference type="SAM" id="MobiDB-lite"/>
    </source>
</evidence>
<feature type="compositionally biased region" description="Basic residues" evidence="1">
    <location>
        <begin position="112"/>
        <end position="121"/>
    </location>
</feature>
<accession>A0A131XV76</accession>
<feature type="compositionally biased region" description="Low complexity" evidence="1">
    <location>
        <begin position="123"/>
        <end position="135"/>
    </location>
</feature>
<sequence length="246" mass="26405">MQDDRPLFAQGVIYDSPPHSPSHGQFGGNGGAASPVASPRGHFAPNQSPGGYPRSPYPQSPRFSTPIHGNYPRPPKFPRGNRGGSPRSPWHSPGAQWHSPGGYSGPYQQQHNHSHHNRRSSGSRDSSWVSSPRSQFQSPRFGGGVDSYVKDSMVEDPWAALELQRPAKVRAPRAAGRPSPIGDLERSAVSATTDPASLKPSDGSESTDLRDFELTDLQPTDSMLKTTDCAALPPPSVALSDDSKPL</sequence>
<dbReference type="InterPro" id="IPR028265">
    <property type="entry name" value="TTDN1/SICKLE"/>
</dbReference>
<dbReference type="EMBL" id="GEFM01005681">
    <property type="protein sequence ID" value="JAP70115.1"/>
    <property type="molecule type" value="mRNA"/>
</dbReference>
<dbReference type="AlphaFoldDB" id="A0A131XV76"/>
<protein>
    <recommendedName>
        <fullName evidence="3">M-phase-specific PLK1-interacting protein</fullName>
    </recommendedName>
</protein>
<proteinExistence type="evidence at transcript level"/>